<accession>A0A0C9XB98</accession>
<protein>
    <submittedName>
        <fullName evidence="2">Uncharacterized protein</fullName>
    </submittedName>
</protein>
<evidence type="ECO:0000313" key="2">
    <source>
        <dbReference type="EMBL" id="KIK09530.1"/>
    </source>
</evidence>
<feature type="non-terminal residue" evidence="2">
    <location>
        <position position="1"/>
    </location>
</feature>
<evidence type="ECO:0000256" key="1">
    <source>
        <dbReference type="SAM" id="MobiDB-lite"/>
    </source>
</evidence>
<dbReference type="AlphaFoldDB" id="A0A0C9XB98"/>
<dbReference type="HOGENOM" id="CLU_2190185_0_0_1"/>
<reference evidence="3" key="2">
    <citation type="submission" date="2015-01" db="EMBL/GenBank/DDBJ databases">
        <title>Evolutionary Origins and Diversification of the Mycorrhizal Mutualists.</title>
        <authorList>
            <consortium name="DOE Joint Genome Institute"/>
            <consortium name="Mycorrhizal Genomics Consortium"/>
            <person name="Kohler A."/>
            <person name="Kuo A."/>
            <person name="Nagy L.G."/>
            <person name="Floudas D."/>
            <person name="Copeland A."/>
            <person name="Barry K.W."/>
            <person name="Cichocki N."/>
            <person name="Veneault-Fourrey C."/>
            <person name="LaButti K."/>
            <person name="Lindquist E.A."/>
            <person name="Lipzen A."/>
            <person name="Lundell T."/>
            <person name="Morin E."/>
            <person name="Murat C."/>
            <person name="Riley R."/>
            <person name="Ohm R."/>
            <person name="Sun H."/>
            <person name="Tunlid A."/>
            <person name="Henrissat B."/>
            <person name="Grigoriev I.V."/>
            <person name="Hibbett D.S."/>
            <person name="Martin F."/>
        </authorList>
    </citation>
    <scope>NUCLEOTIDE SEQUENCE [LARGE SCALE GENOMIC DNA]</scope>
    <source>
        <strain evidence="3">LaAM-08-1</strain>
    </source>
</reference>
<dbReference type="OrthoDB" id="10411155at2759"/>
<proteinExistence type="predicted"/>
<sequence length="109" mass="12023">ITSQPRNSANGGKWHKQYVPEPALNFVQKTPFLLSKVPHIQHTCPYILSSAMTLLTDRQNSPSPSRRLSLSNKISALGAKIGRSLSTVDQDEDRDSIASDLPVLNGQRQ</sequence>
<keyword evidence="3" id="KW-1185">Reference proteome</keyword>
<organism evidence="2 3">
    <name type="scientific">Laccaria amethystina LaAM-08-1</name>
    <dbReference type="NCBI Taxonomy" id="1095629"/>
    <lineage>
        <taxon>Eukaryota</taxon>
        <taxon>Fungi</taxon>
        <taxon>Dikarya</taxon>
        <taxon>Basidiomycota</taxon>
        <taxon>Agaricomycotina</taxon>
        <taxon>Agaricomycetes</taxon>
        <taxon>Agaricomycetidae</taxon>
        <taxon>Agaricales</taxon>
        <taxon>Agaricineae</taxon>
        <taxon>Hydnangiaceae</taxon>
        <taxon>Laccaria</taxon>
    </lineage>
</organism>
<name>A0A0C9XB98_9AGAR</name>
<gene>
    <name evidence="2" type="ORF">K443DRAFT_82662</name>
</gene>
<reference evidence="2 3" key="1">
    <citation type="submission" date="2014-04" db="EMBL/GenBank/DDBJ databases">
        <authorList>
            <consortium name="DOE Joint Genome Institute"/>
            <person name="Kuo A."/>
            <person name="Kohler A."/>
            <person name="Nagy L.G."/>
            <person name="Floudas D."/>
            <person name="Copeland A."/>
            <person name="Barry K.W."/>
            <person name="Cichocki N."/>
            <person name="Veneault-Fourrey C."/>
            <person name="LaButti K."/>
            <person name="Lindquist E.A."/>
            <person name="Lipzen A."/>
            <person name="Lundell T."/>
            <person name="Morin E."/>
            <person name="Murat C."/>
            <person name="Sun H."/>
            <person name="Tunlid A."/>
            <person name="Henrissat B."/>
            <person name="Grigoriev I.V."/>
            <person name="Hibbett D.S."/>
            <person name="Martin F."/>
            <person name="Nordberg H.P."/>
            <person name="Cantor M.N."/>
            <person name="Hua S.X."/>
        </authorList>
    </citation>
    <scope>NUCLEOTIDE SEQUENCE [LARGE SCALE GENOMIC DNA]</scope>
    <source>
        <strain evidence="2 3">LaAM-08-1</strain>
    </source>
</reference>
<dbReference type="EMBL" id="KN838538">
    <property type="protein sequence ID" value="KIK09530.1"/>
    <property type="molecule type" value="Genomic_DNA"/>
</dbReference>
<dbReference type="Proteomes" id="UP000054477">
    <property type="component" value="Unassembled WGS sequence"/>
</dbReference>
<evidence type="ECO:0000313" key="3">
    <source>
        <dbReference type="Proteomes" id="UP000054477"/>
    </source>
</evidence>
<feature type="region of interest" description="Disordered" evidence="1">
    <location>
        <begin position="86"/>
        <end position="109"/>
    </location>
</feature>